<proteinExistence type="predicted"/>
<sequence>MGDSKGDGSCSFEEVQEEEFLLALSRQPLEAVKALFSVVSNDKLSKLVTTPYNYKITQAVHGLAASIAFIKALNVEWQKLFAHNKAQTLELVSYKEDMENLRHKGQAKKLFPKMDFDSIMPVFLEIEEKGKDAEVHEAHAEGNLEISAEWGS</sequence>
<organism evidence="1 2">
    <name type="scientific">Ilex paraguariensis</name>
    <name type="common">yerba mate</name>
    <dbReference type="NCBI Taxonomy" id="185542"/>
    <lineage>
        <taxon>Eukaryota</taxon>
        <taxon>Viridiplantae</taxon>
        <taxon>Streptophyta</taxon>
        <taxon>Embryophyta</taxon>
        <taxon>Tracheophyta</taxon>
        <taxon>Spermatophyta</taxon>
        <taxon>Magnoliopsida</taxon>
        <taxon>eudicotyledons</taxon>
        <taxon>Gunneridae</taxon>
        <taxon>Pentapetalae</taxon>
        <taxon>asterids</taxon>
        <taxon>campanulids</taxon>
        <taxon>Aquifoliales</taxon>
        <taxon>Aquifoliaceae</taxon>
        <taxon>Ilex</taxon>
    </lineage>
</organism>
<evidence type="ECO:0000313" key="2">
    <source>
        <dbReference type="Proteomes" id="UP001642360"/>
    </source>
</evidence>
<accession>A0ABC8S511</accession>
<keyword evidence="2" id="KW-1185">Reference proteome</keyword>
<protein>
    <submittedName>
        <fullName evidence="1">Uncharacterized protein</fullName>
    </submittedName>
</protein>
<reference evidence="1 2" key="1">
    <citation type="submission" date="2024-02" db="EMBL/GenBank/DDBJ databases">
        <authorList>
            <person name="Vignale AGUSTIN F."/>
            <person name="Sosa J E."/>
            <person name="Modenutti C."/>
        </authorList>
    </citation>
    <scope>NUCLEOTIDE SEQUENCE [LARGE SCALE GENOMIC DNA]</scope>
</reference>
<gene>
    <name evidence="1" type="ORF">ILEXP_LOCUS20530</name>
</gene>
<name>A0ABC8S511_9AQUA</name>
<dbReference type="AlphaFoldDB" id="A0ABC8S511"/>
<comment type="caution">
    <text evidence="1">The sequence shown here is derived from an EMBL/GenBank/DDBJ whole genome shotgun (WGS) entry which is preliminary data.</text>
</comment>
<dbReference type="Proteomes" id="UP001642360">
    <property type="component" value="Unassembled WGS sequence"/>
</dbReference>
<dbReference type="EMBL" id="CAUOFW020002258">
    <property type="protein sequence ID" value="CAK9152311.1"/>
    <property type="molecule type" value="Genomic_DNA"/>
</dbReference>
<evidence type="ECO:0000313" key="1">
    <source>
        <dbReference type="EMBL" id="CAK9152311.1"/>
    </source>
</evidence>